<gene>
    <name evidence="1" type="ORF">PANO66_02718</name>
</gene>
<evidence type="ECO:0000313" key="1">
    <source>
        <dbReference type="EMBL" id="CAD5952610.1"/>
    </source>
</evidence>
<organism evidence="1 2">
    <name type="scientific">Planktothrix agardhii</name>
    <name type="common">Oscillatoria agardhii</name>
    <dbReference type="NCBI Taxonomy" id="1160"/>
    <lineage>
        <taxon>Bacteria</taxon>
        <taxon>Bacillati</taxon>
        <taxon>Cyanobacteriota</taxon>
        <taxon>Cyanophyceae</taxon>
        <taxon>Oscillatoriophycideae</taxon>
        <taxon>Oscillatoriales</taxon>
        <taxon>Microcoleaceae</taxon>
        <taxon>Planktothrix</taxon>
    </lineage>
</organism>
<dbReference type="EMBL" id="LR882963">
    <property type="protein sequence ID" value="CAD5952610.1"/>
    <property type="molecule type" value="Genomic_DNA"/>
</dbReference>
<sequence>MTDNRISANLTPEDVAAIQAAILTIKEKLPFLVGLTKEERISMLKLGDKSRAFVQKTMELVKQNQDFLPRSFDIEEMEKDVELYNDLYPVLLSLHQLNELVEDTLMVVGSEAYAAALVAYRYAKEANLGAGLDGVLDNIGRRFARKSNKAVAEPTEGTNPASKNLP</sequence>
<dbReference type="RefSeq" id="WP_227365117.1">
    <property type="nucleotide sequence ID" value="NZ_JBAVBW010000060.1"/>
</dbReference>
<evidence type="ECO:0000313" key="2">
    <source>
        <dbReference type="Proteomes" id="UP001153761"/>
    </source>
</evidence>
<protein>
    <submittedName>
        <fullName evidence="1">Uncharacterized protein</fullName>
    </submittedName>
</protein>
<reference evidence="1" key="1">
    <citation type="submission" date="2020-09" db="EMBL/GenBank/DDBJ databases">
        <authorList>
            <person name="Blom J."/>
        </authorList>
    </citation>
    <scope>NUCLEOTIDE SEQUENCE</scope>
    <source>
        <strain evidence="1">No.66</strain>
    </source>
</reference>
<accession>A0AAD1Q410</accession>
<dbReference type="AlphaFoldDB" id="A0AAD1Q410"/>
<proteinExistence type="predicted"/>
<name>A0AAD1Q410_PLAAG</name>
<dbReference type="Proteomes" id="UP001153761">
    <property type="component" value="Chromosome"/>
</dbReference>